<keyword evidence="5" id="KW-0999">Mitochondrion inner membrane</keyword>
<evidence type="ECO:0000256" key="6">
    <source>
        <dbReference type="ARBA" id="ARBA00022946"/>
    </source>
</evidence>
<gene>
    <name evidence="13" type="primary">LOC103178978</name>
</gene>
<evidence type="ECO:0000313" key="13">
    <source>
        <dbReference type="Ensembl" id="ENSCMIP00000040429.1"/>
    </source>
</evidence>
<dbReference type="Gene3D" id="4.10.51.10">
    <property type="entry name" value="Cytochrome C Oxidase, chain K"/>
    <property type="match status" value="1"/>
</dbReference>
<dbReference type="AlphaFoldDB" id="A0A4W3JAT9"/>
<dbReference type="InterPro" id="IPR023272">
    <property type="entry name" value="Cyt_c_oxidase_suVIIB_dom_sf"/>
</dbReference>
<organism evidence="13 14">
    <name type="scientific">Callorhinchus milii</name>
    <name type="common">Ghost shark</name>
    <dbReference type="NCBI Taxonomy" id="7868"/>
    <lineage>
        <taxon>Eukaryota</taxon>
        <taxon>Metazoa</taxon>
        <taxon>Chordata</taxon>
        <taxon>Craniata</taxon>
        <taxon>Vertebrata</taxon>
        <taxon>Chondrichthyes</taxon>
        <taxon>Holocephali</taxon>
        <taxon>Chimaeriformes</taxon>
        <taxon>Callorhinchidae</taxon>
        <taxon>Callorhinchus</taxon>
    </lineage>
</organism>
<dbReference type="InterPro" id="IPR008433">
    <property type="entry name" value="Cyt_c_oxidase_suVIIB"/>
</dbReference>
<keyword evidence="6" id="KW-0809">Transit peptide</keyword>
<proteinExistence type="inferred from homology"/>
<dbReference type="PANTHER" id="PTHR16716">
    <property type="entry name" value="CYTOCHROME C OXIDASE SUBUNIT 7B, MITOCHONDRIAL"/>
    <property type="match status" value="1"/>
</dbReference>
<dbReference type="InParanoid" id="A0A4W3JAT9"/>
<reference evidence="13" key="4">
    <citation type="submission" date="2025-08" db="UniProtKB">
        <authorList>
            <consortium name="Ensembl"/>
        </authorList>
    </citation>
    <scope>IDENTIFICATION</scope>
</reference>
<evidence type="ECO:0000256" key="1">
    <source>
        <dbReference type="ARBA" id="ARBA00004434"/>
    </source>
</evidence>
<evidence type="ECO:0000256" key="10">
    <source>
        <dbReference type="ARBA" id="ARBA00040623"/>
    </source>
</evidence>
<dbReference type="FunFam" id="4.10.51.10:FF:000001">
    <property type="entry name" value="Cytochrome c oxidase subunit 7B, mitochondrial"/>
    <property type="match status" value="1"/>
</dbReference>
<evidence type="ECO:0000256" key="3">
    <source>
        <dbReference type="ARBA" id="ARBA00007351"/>
    </source>
</evidence>
<comment type="similarity">
    <text evidence="3">Belongs to the cytochrome c oxidase VIIb family.</text>
</comment>
<keyword evidence="8" id="KW-0496">Mitochondrion</keyword>
<evidence type="ECO:0000256" key="5">
    <source>
        <dbReference type="ARBA" id="ARBA00022792"/>
    </source>
</evidence>
<dbReference type="PANTHER" id="PTHR16716:SF0">
    <property type="entry name" value="CYTOCHROME C OXIDASE SUBUNIT 7B, MITOCHONDRIAL"/>
    <property type="match status" value="1"/>
</dbReference>
<keyword evidence="4 12" id="KW-0812">Transmembrane</keyword>
<evidence type="ECO:0000256" key="4">
    <source>
        <dbReference type="ARBA" id="ARBA00022692"/>
    </source>
</evidence>
<keyword evidence="9 12" id="KW-0472">Membrane</keyword>
<dbReference type="STRING" id="7868.ENSCMIP00000040429"/>
<evidence type="ECO:0000313" key="14">
    <source>
        <dbReference type="Proteomes" id="UP000314986"/>
    </source>
</evidence>
<reference evidence="14" key="2">
    <citation type="journal article" date="2007" name="PLoS Biol.">
        <title>Survey sequencing and comparative analysis of the elephant shark (Callorhinchus milii) genome.</title>
        <authorList>
            <person name="Venkatesh B."/>
            <person name="Kirkness E.F."/>
            <person name="Loh Y.H."/>
            <person name="Halpern A.L."/>
            <person name="Lee A.P."/>
            <person name="Johnson J."/>
            <person name="Dandona N."/>
            <person name="Viswanathan L.D."/>
            <person name="Tay A."/>
            <person name="Venter J.C."/>
            <person name="Strausberg R.L."/>
            <person name="Brenner S."/>
        </authorList>
    </citation>
    <scope>NUCLEOTIDE SEQUENCE [LARGE SCALE GENOMIC DNA]</scope>
</reference>
<dbReference type="UniPathway" id="UPA00705"/>
<evidence type="ECO:0000256" key="11">
    <source>
        <dbReference type="ARBA" id="ARBA00041642"/>
    </source>
</evidence>
<name>A0A4W3JAT9_CALMI</name>
<evidence type="ECO:0000256" key="2">
    <source>
        <dbReference type="ARBA" id="ARBA00004673"/>
    </source>
</evidence>
<reference evidence="14" key="3">
    <citation type="journal article" date="2014" name="Nature">
        <title>Elephant shark genome provides unique insights into gnathostome evolution.</title>
        <authorList>
            <consortium name="International Elephant Shark Genome Sequencing Consortium"/>
            <person name="Venkatesh B."/>
            <person name="Lee A.P."/>
            <person name="Ravi V."/>
            <person name="Maurya A.K."/>
            <person name="Lian M.M."/>
            <person name="Swann J.B."/>
            <person name="Ohta Y."/>
            <person name="Flajnik M.F."/>
            <person name="Sutoh Y."/>
            <person name="Kasahara M."/>
            <person name="Hoon S."/>
            <person name="Gangu V."/>
            <person name="Roy S.W."/>
            <person name="Irimia M."/>
            <person name="Korzh V."/>
            <person name="Kondrychyn I."/>
            <person name="Lim Z.W."/>
            <person name="Tay B.H."/>
            <person name="Tohari S."/>
            <person name="Kong K.W."/>
            <person name="Ho S."/>
            <person name="Lorente-Galdos B."/>
            <person name="Quilez J."/>
            <person name="Marques-Bonet T."/>
            <person name="Raney B.J."/>
            <person name="Ingham P.W."/>
            <person name="Tay A."/>
            <person name="Hillier L.W."/>
            <person name="Minx P."/>
            <person name="Boehm T."/>
            <person name="Wilson R.K."/>
            <person name="Brenner S."/>
            <person name="Warren W.C."/>
        </authorList>
    </citation>
    <scope>NUCLEOTIDE SEQUENCE [LARGE SCALE GENOMIC DNA]</scope>
</reference>
<feature type="transmembrane region" description="Helical" evidence="12">
    <location>
        <begin position="51"/>
        <end position="70"/>
    </location>
</feature>
<dbReference type="GeneTree" id="ENSGT00390000012178"/>
<reference evidence="14" key="1">
    <citation type="journal article" date="2006" name="Science">
        <title>Ancient noncoding elements conserved in the human genome.</title>
        <authorList>
            <person name="Venkatesh B."/>
            <person name="Kirkness E.F."/>
            <person name="Loh Y.H."/>
            <person name="Halpern A.L."/>
            <person name="Lee A.P."/>
            <person name="Johnson J."/>
            <person name="Dandona N."/>
            <person name="Viswanathan L.D."/>
            <person name="Tay A."/>
            <person name="Venter J.C."/>
            <person name="Strausberg R.L."/>
            <person name="Brenner S."/>
        </authorList>
    </citation>
    <scope>NUCLEOTIDE SEQUENCE [LARGE SCALE GENOMIC DNA]</scope>
</reference>
<reference evidence="13" key="5">
    <citation type="submission" date="2025-09" db="UniProtKB">
        <authorList>
            <consortium name="Ensembl"/>
        </authorList>
    </citation>
    <scope>IDENTIFICATION</scope>
</reference>
<comment type="pathway">
    <text evidence="2">Energy metabolism; oxidative phosphorylation.</text>
</comment>
<dbReference type="Ensembl" id="ENSCMIT00000041001.1">
    <property type="protein sequence ID" value="ENSCMIP00000040429.1"/>
    <property type="gene ID" value="ENSCMIG00000016851.1"/>
</dbReference>
<comment type="subcellular location">
    <subcellularLocation>
        <location evidence="1">Mitochondrion inner membrane</location>
        <topology evidence="1">Single-pass membrane protein</topology>
    </subcellularLocation>
</comment>
<keyword evidence="7 12" id="KW-1133">Transmembrane helix</keyword>
<dbReference type="Pfam" id="PF05392">
    <property type="entry name" value="COX7B"/>
    <property type="match status" value="1"/>
</dbReference>
<accession>A0A4W3JAT9</accession>
<evidence type="ECO:0000256" key="9">
    <source>
        <dbReference type="ARBA" id="ARBA00023136"/>
    </source>
</evidence>
<dbReference type="Proteomes" id="UP000314986">
    <property type="component" value="Unassembled WGS sequence"/>
</dbReference>
<keyword evidence="14" id="KW-1185">Reference proteome</keyword>
<evidence type="ECO:0000256" key="8">
    <source>
        <dbReference type="ARBA" id="ARBA00023128"/>
    </source>
</evidence>
<protein>
    <recommendedName>
        <fullName evidence="10">Cytochrome c oxidase subunit 7B, mitochondrial</fullName>
    </recommendedName>
    <alternativeName>
        <fullName evidence="11">Cytochrome c oxidase polypeptide VIIb</fullName>
    </alternativeName>
</protein>
<evidence type="ECO:0000256" key="12">
    <source>
        <dbReference type="SAM" id="Phobius"/>
    </source>
</evidence>
<dbReference type="SUPFAM" id="SSF81423">
    <property type="entry name" value="Mitochondrial cytochrome c oxidase subunit VIIb"/>
    <property type="match status" value="1"/>
</dbReference>
<sequence length="94" mass="10584">MCYSNCISQIKNCIISNLLKLNTPITQGRSIRPVMTRQAHHRAGPDFHDKYGTVILLAGTTFCVGIWSFVSTQTGITWNFSPVGKVTPQEWRED</sequence>
<dbReference type="GO" id="GO:0005743">
    <property type="term" value="C:mitochondrial inner membrane"/>
    <property type="evidence" value="ECO:0007669"/>
    <property type="project" value="UniProtKB-SubCell"/>
</dbReference>
<evidence type="ECO:0000256" key="7">
    <source>
        <dbReference type="ARBA" id="ARBA00022989"/>
    </source>
</evidence>
<dbReference type="GO" id="GO:0006123">
    <property type="term" value="P:mitochondrial electron transport, cytochrome c to oxygen"/>
    <property type="evidence" value="ECO:0007669"/>
    <property type="project" value="InterPro"/>
</dbReference>